<feature type="domain" description="PD-(D/E)XK nuclease-like" evidence="2">
    <location>
        <begin position="155"/>
        <end position="340"/>
    </location>
</feature>
<feature type="compositionally biased region" description="Low complexity" evidence="1">
    <location>
        <begin position="81"/>
        <end position="103"/>
    </location>
</feature>
<dbReference type="HOGENOM" id="CLU_626992_0_0_1"/>
<organism evidence="3 4">
    <name type="scientific">Cladophialophora immunda</name>
    <dbReference type="NCBI Taxonomy" id="569365"/>
    <lineage>
        <taxon>Eukaryota</taxon>
        <taxon>Fungi</taxon>
        <taxon>Dikarya</taxon>
        <taxon>Ascomycota</taxon>
        <taxon>Pezizomycotina</taxon>
        <taxon>Eurotiomycetes</taxon>
        <taxon>Chaetothyriomycetidae</taxon>
        <taxon>Chaetothyriales</taxon>
        <taxon>Herpotrichiellaceae</taxon>
        <taxon>Cladophialophora</taxon>
    </lineage>
</organism>
<dbReference type="Proteomes" id="UP000054466">
    <property type="component" value="Unassembled WGS sequence"/>
</dbReference>
<dbReference type="VEuPathDB" id="FungiDB:PV07_12565"/>
<dbReference type="EMBL" id="KN847055">
    <property type="protein sequence ID" value="KIW22038.1"/>
    <property type="molecule type" value="Genomic_DNA"/>
</dbReference>
<accession>A0A0D2BSP3</accession>
<evidence type="ECO:0000256" key="1">
    <source>
        <dbReference type="SAM" id="MobiDB-lite"/>
    </source>
</evidence>
<sequence length="396" mass="45273">MKTELCPPVAEQRDQRISEWLDDIRESSTSQIALHLDSPSLKRKLQPLESDDTPRAKRSRPDDLQSPSLTGSRSALDLEHTPSLTTQSSRSSQATSSRSPSPSKRGRALAIKFSGPILQTLDVDEAAKWTAARTTEVPLLEDLFSCVANTDDGWQNSLRDEDWRGIHKEVGRCLKRKANEDSWSDWVVLPSLQLARKLSKWQSYVDIINVKSIDIVPTTLLSGRYKKRVDYSLGLDITDTDMFPEIQQSLEPHTVSQSDHWLLNDRVLFSHIEIKAESDRATAESQLKVWCTAGFRKQERMYRQARRNESITPTLAPQPLWIWEQDKVHLSIAVMDSTENRIYFLDRKTFFVDGAEPKSLLPVFGTMIAIIDWGYNCYLPWFRELIGQVNLNDKNS</sequence>
<dbReference type="OrthoDB" id="10347508at2759"/>
<feature type="region of interest" description="Disordered" evidence="1">
    <location>
        <begin position="31"/>
        <end position="106"/>
    </location>
</feature>
<dbReference type="Pfam" id="PF20516">
    <property type="entry name" value="PDDEXK_12"/>
    <property type="match status" value="1"/>
</dbReference>
<proteinExistence type="predicted"/>
<dbReference type="InterPro" id="IPR046797">
    <property type="entry name" value="PDDEXK_12"/>
</dbReference>
<dbReference type="AlphaFoldDB" id="A0A0D2BSP3"/>
<gene>
    <name evidence="3" type="ORF">PV07_12565</name>
</gene>
<protein>
    <recommendedName>
        <fullName evidence="2">PD-(D/E)XK nuclease-like domain-containing protein</fullName>
    </recommendedName>
</protein>
<name>A0A0D2BSP3_9EURO</name>
<feature type="compositionally biased region" description="Basic and acidic residues" evidence="1">
    <location>
        <begin position="52"/>
        <end position="63"/>
    </location>
</feature>
<evidence type="ECO:0000313" key="4">
    <source>
        <dbReference type="Proteomes" id="UP000054466"/>
    </source>
</evidence>
<keyword evidence="4" id="KW-1185">Reference proteome</keyword>
<evidence type="ECO:0000313" key="3">
    <source>
        <dbReference type="EMBL" id="KIW22038.1"/>
    </source>
</evidence>
<evidence type="ECO:0000259" key="2">
    <source>
        <dbReference type="Pfam" id="PF20516"/>
    </source>
</evidence>
<dbReference type="RefSeq" id="XP_016242254.1">
    <property type="nucleotide sequence ID" value="XM_016400101.1"/>
</dbReference>
<dbReference type="GeneID" id="27351759"/>
<reference evidence="3 4" key="1">
    <citation type="submission" date="2015-01" db="EMBL/GenBank/DDBJ databases">
        <title>The Genome Sequence of Cladophialophora immunda CBS83496.</title>
        <authorList>
            <consortium name="The Broad Institute Genomics Platform"/>
            <person name="Cuomo C."/>
            <person name="de Hoog S."/>
            <person name="Gorbushina A."/>
            <person name="Stielow B."/>
            <person name="Teixiera M."/>
            <person name="Abouelleil A."/>
            <person name="Chapman S.B."/>
            <person name="Priest M."/>
            <person name="Young S.K."/>
            <person name="Wortman J."/>
            <person name="Nusbaum C."/>
            <person name="Birren B."/>
        </authorList>
    </citation>
    <scope>NUCLEOTIDE SEQUENCE [LARGE SCALE GENOMIC DNA]</scope>
    <source>
        <strain evidence="3 4">CBS 83496</strain>
    </source>
</reference>